<comment type="caution">
    <text evidence="1">The sequence shown here is derived from an EMBL/GenBank/DDBJ whole genome shotgun (WGS) entry which is preliminary data.</text>
</comment>
<name>A0ABV4W745_9GAMM</name>
<keyword evidence="2" id="KW-1185">Reference proteome</keyword>
<dbReference type="Pfam" id="PF07388">
    <property type="entry name" value="A-2_8-polyST"/>
    <property type="match status" value="1"/>
</dbReference>
<dbReference type="InterPro" id="IPR010866">
    <property type="entry name" value="A-2_8-polyST"/>
</dbReference>
<proteinExistence type="predicted"/>
<protein>
    <submittedName>
        <fullName evidence="1">Polysialyltransferase family glycosyltransferase</fullName>
    </submittedName>
</protein>
<dbReference type="RefSeq" id="WP_374814318.1">
    <property type="nucleotide sequence ID" value="NZ_JBHFLD010000012.1"/>
</dbReference>
<sequence>MKALILLGKAQESLIKKIISSSHDKCVVFSVYDTDIKGAVFIGGWAWLYNYIEISCALRECCKSQYLELYTPHFVNFVANILLLKCKNIRAFFLYDGILNFRKVGWASRSLRKTILLNRIKSLFYLSVFRSVGQKINDESAQCVWGAVFPESLSDHDFDFSKKIFFIDDGFDADIDLDLEVVMVLEPVLYSKPELIFLAEYIKKFCTGRSIRKIVLKTHPRCNKSLLLDFFSDSFDVISLVGDVEPAEKLFFKYKPAYVLGDYSSALLNIKSVNSAVNAYSYGPLLRDVSPDLESVVGVMKGQGVLFFERT</sequence>
<evidence type="ECO:0000313" key="1">
    <source>
        <dbReference type="EMBL" id="MFB2715988.1"/>
    </source>
</evidence>
<accession>A0ABV4W745</accession>
<reference evidence="1 2" key="1">
    <citation type="submission" date="2024-09" db="EMBL/GenBank/DDBJ databases">
        <title>Draft genome sequences of 6 high pH adapted Marinobacter shengliensis sp. isolated from Mariana forearc serpentinite mud volcanoes.</title>
        <authorList>
            <person name="Elkassas S."/>
            <person name="Serres M."/>
            <person name="Michael N."/>
            <person name="Amina P."/>
            <person name="Teodora Z."/>
            <person name="Julie H."/>
        </authorList>
    </citation>
    <scope>NUCLEOTIDE SEQUENCE [LARGE SCALE GENOMIC DNA]</scope>
    <source>
        <strain evidence="1 2">EB4</strain>
    </source>
</reference>
<organism evidence="1 2">
    <name type="scientific">Marinobacter shengliensis</name>
    <dbReference type="NCBI Taxonomy" id="1389223"/>
    <lineage>
        <taxon>Bacteria</taxon>
        <taxon>Pseudomonadati</taxon>
        <taxon>Pseudomonadota</taxon>
        <taxon>Gammaproteobacteria</taxon>
        <taxon>Pseudomonadales</taxon>
        <taxon>Marinobacteraceae</taxon>
        <taxon>Marinobacter</taxon>
    </lineage>
</organism>
<dbReference type="Proteomes" id="UP001576762">
    <property type="component" value="Unassembled WGS sequence"/>
</dbReference>
<gene>
    <name evidence="1" type="ORF">ACE05E_10895</name>
</gene>
<evidence type="ECO:0000313" key="2">
    <source>
        <dbReference type="Proteomes" id="UP001576762"/>
    </source>
</evidence>
<dbReference type="EMBL" id="JBHFLD010000012">
    <property type="protein sequence ID" value="MFB2715988.1"/>
    <property type="molecule type" value="Genomic_DNA"/>
</dbReference>